<evidence type="ECO:0000256" key="1">
    <source>
        <dbReference type="ARBA" id="ARBA00023121"/>
    </source>
</evidence>
<protein>
    <submittedName>
        <fullName evidence="2">Uncharacterized protein</fullName>
    </submittedName>
</protein>
<evidence type="ECO:0000313" key="2">
    <source>
        <dbReference type="EMBL" id="GMI87351.1"/>
    </source>
</evidence>
<proteinExistence type="predicted"/>
<accession>A0A9W7M4J9</accession>
<keyword evidence="3" id="KW-1185">Reference proteome</keyword>
<comment type="caution">
    <text evidence="2">The sequence shown here is derived from an EMBL/GenBank/DDBJ whole genome shotgun (WGS) entry which is preliminary data.</text>
</comment>
<sequence>MKRTELEKDFGVVCFLEYKNNTDKDFKLGNDLKMQLFGLHKIATEGPYYEPREVICSCKVTSSVIVLFRCLFDLHQPALISSVTATSNHG</sequence>
<gene>
    <name evidence="2" type="ORF">HRI_002404400</name>
</gene>
<dbReference type="InterPro" id="IPR035984">
    <property type="entry name" value="Acyl-CoA-binding_sf"/>
</dbReference>
<dbReference type="SUPFAM" id="SSF47027">
    <property type="entry name" value="Acyl-CoA binding protein"/>
    <property type="match status" value="1"/>
</dbReference>
<keyword evidence="1" id="KW-0446">Lipid-binding</keyword>
<dbReference type="OrthoDB" id="71307at2759"/>
<organism evidence="2 3">
    <name type="scientific">Hibiscus trionum</name>
    <name type="common">Flower of an hour</name>
    <dbReference type="NCBI Taxonomy" id="183268"/>
    <lineage>
        <taxon>Eukaryota</taxon>
        <taxon>Viridiplantae</taxon>
        <taxon>Streptophyta</taxon>
        <taxon>Embryophyta</taxon>
        <taxon>Tracheophyta</taxon>
        <taxon>Spermatophyta</taxon>
        <taxon>Magnoliopsida</taxon>
        <taxon>eudicotyledons</taxon>
        <taxon>Gunneridae</taxon>
        <taxon>Pentapetalae</taxon>
        <taxon>rosids</taxon>
        <taxon>malvids</taxon>
        <taxon>Malvales</taxon>
        <taxon>Malvaceae</taxon>
        <taxon>Malvoideae</taxon>
        <taxon>Hibiscus</taxon>
    </lineage>
</organism>
<name>A0A9W7M4J9_HIBTR</name>
<dbReference type="EMBL" id="BSYR01000022">
    <property type="protein sequence ID" value="GMI87351.1"/>
    <property type="molecule type" value="Genomic_DNA"/>
</dbReference>
<dbReference type="Proteomes" id="UP001165190">
    <property type="component" value="Unassembled WGS sequence"/>
</dbReference>
<dbReference type="GO" id="GO:0000062">
    <property type="term" value="F:fatty-acyl-CoA binding"/>
    <property type="evidence" value="ECO:0007669"/>
    <property type="project" value="InterPro"/>
</dbReference>
<dbReference type="AlphaFoldDB" id="A0A9W7M4J9"/>
<reference evidence="2" key="1">
    <citation type="submission" date="2023-05" db="EMBL/GenBank/DDBJ databases">
        <title>Genome and transcriptome analyses reveal genes involved in the formation of fine ridges on petal epidermal cells in Hibiscus trionum.</title>
        <authorList>
            <person name="Koshimizu S."/>
            <person name="Masuda S."/>
            <person name="Ishii T."/>
            <person name="Shirasu K."/>
            <person name="Hoshino A."/>
            <person name="Arita M."/>
        </authorList>
    </citation>
    <scope>NUCLEOTIDE SEQUENCE</scope>
    <source>
        <strain evidence="2">Hamamatsu line</strain>
    </source>
</reference>
<evidence type="ECO:0000313" key="3">
    <source>
        <dbReference type="Proteomes" id="UP001165190"/>
    </source>
</evidence>